<keyword evidence="1" id="KW-0175">Coiled coil</keyword>
<organism evidence="3 4">
    <name type="scientific">Cladobotryum mycophilum</name>
    <dbReference type="NCBI Taxonomy" id="491253"/>
    <lineage>
        <taxon>Eukaryota</taxon>
        <taxon>Fungi</taxon>
        <taxon>Dikarya</taxon>
        <taxon>Ascomycota</taxon>
        <taxon>Pezizomycotina</taxon>
        <taxon>Sordariomycetes</taxon>
        <taxon>Hypocreomycetidae</taxon>
        <taxon>Hypocreales</taxon>
        <taxon>Hypocreaceae</taxon>
        <taxon>Cladobotryum</taxon>
    </lineage>
</organism>
<feature type="region of interest" description="Disordered" evidence="2">
    <location>
        <begin position="1"/>
        <end position="76"/>
    </location>
</feature>
<evidence type="ECO:0000313" key="4">
    <source>
        <dbReference type="Proteomes" id="UP001338125"/>
    </source>
</evidence>
<dbReference type="EMBL" id="JAVFKD010000002">
    <property type="protein sequence ID" value="KAK5997023.1"/>
    <property type="molecule type" value="Genomic_DNA"/>
</dbReference>
<sequence>MSENEESHTSIMVTDGDHHAAVAALQVPASNDNTEDEAAEVSGPLDRGLVSAWSYSSDEENDAEQPFASSSEDGFASASYVEKRRAEFMEKLARRGPVGPEAGEVSLPQTDQDQEDSEIEESEGSDMLVQRVQEVSLQQFRREMTVIGFTIYPPINMVAKTVENSSREVFSYCSVGANFSETDDNFHQESLSIRSLLANFQQEDVTQSDITDVATSDLLSNSELHGPLEEASRGRKAFKRIKKFMIKMRMHIKPSRDINGLQGAGHDQQGLNPALDNHIGVQLENVGSCLPISVILKPIFRGRQSEPRQNSQVQIELFPGRTHQNERVETFELAGLVEPVELAEQVQQAEQVDENSICERFEQAGENASDEDTEQVGMEDSTVLGPSSIMEQPLDEVADTASFLTEFLTLARFFEEEGRTPKLTQDMSKKKKPLELYLLNLHIHILIALDAELNQRVHRWSFHATRYDPEDEPVQSAINKDRLWQKFAVATIRAPEGSNMREALNAADAPVLDGHDPRSADIFVHEQKEYLKSLNETAKHLRQEVSKAEARVGALQRQLAQVDERVELQMQNNQYRWDPRREGRNGVYRGLAHQITDLTEQIFAKRREIYEAETQRTSVLALEAYLEQRIQKRALWVTGDSRDVPEEVLRRSVKALSEPEVVHSSSV</sequence>
<feature type="region of interest" description="Disordered" evidence="2">
    <location>
        <begin position="95"/>
        <end position="125"/>
    </location>
</feature>
<name>A0ABR0SY16_9HYPO</name>
<feature type="coiled-coil region" evidence="1">
    <location>
        <begin position="524"/>
        <end position="565"/>
    </location>
</feature>
<protein>
    <submittedName>
        <fullName evidence="3">Uncharacterized protein</fullName>
    </submittedName>
</protein>
<feature type="compositionally biased region" description="Acidic residues" evidence="2">
    <location>
        <begin position="112"/>
        <end position="124"/>
    </location>
</feature>
<keyword evidence="4" id="KW-1185">Reference proteome</keyword>
<proteinExistence type="predicted"/>
<evidence type="ECO:0000256" key="1">
    <source>
        <dbReference type="SAM" id="Coils"/>
    </source>
</evidence>
<evidence type="ECO:0000313" key="3">
    <source>
        <dbReference type="EMBL" id="KAK5997023.1"/>
    </source>
</evidence>
<gene>
    <name evidence="3" type="ORF">PT974_02373</name>
</gene>
<dbReference type="Proteomes" id="UP001338125">
    <property type="component" value="Unassembled WGS sequence"/>
</dbReference>
<evidence type="ECO:0000256" key="2">
    <source>
        <dbReference type="SAM" id="MobiDB-lite"/>
    </source>
</evidence>
<reference evidence="3 4" key="1">
    <citation type="submission" date="2024-01" db="EMBL/GenBank/DDBJ databases">
        <title>Complete genome of Cladobotryum mycophilum ATHUM6906.</title>
        <authorList>
            <person name="Christinaki A.C."/>
            <person name="Myridakis A.I."/>
            <person name="Kouvelis V.N."/>
        </authorList>
    </citation>
    <scope>NUCLEOTIDE SEQUENCE [LARGE SCALE GENOMIC DNA]</scope>
    <source>
        <strain evidence="3 4">ATHUM6906</strain>
    </source>
</reference>
<accession>A0ABR0SY16</accession>
<comment type="caution">
    <text evidence="3">The sequence shown here is derived from an EMBL/GenBank/DDBJ whole genome shotgun (WGS) entry which is preliminary data.</text>
</comment>